<feature type="domain" description="4Fe-4S ferredoxin-type" evidence="6">
    <location>
        <begin position="43"/>
        <end position="72"/>
    </location>
</feature>
<dbReference type="Gene3D" id="3.40.109.10">
    <property type="entry name" value="NADH Oxidase"/>
    <property type="match status" value="1"/>
</dbReference>
<dbReference type="GO" id="GO:0051536">
    <property type="term" value="F:iron-sulfur cluster binding"/>
    <property type="evidence" value="ECO:0007669"/>
    <property type="project" value="UniProtKB-KW"/>
</dbReference>
<comment type="similarity">
    <text evidence="1">Belongs to the nitroreductase family.</text>
</comment>
<evidence type="ECO:0000256" key="4">
    <source>
        <dbReference type="ARBA" id="ARBA00023004"/>
    </source>
</evidence>
<keyword evidence="5" id="KW-0411">Iron-sulfur</keyword>
<reference evidence="7 8" key="1">
    <citation type="submission" date="2016-10" db="EMBL/GenBank/DDBJ databases">
        <authorList>
            <person name="de Groot N.N."/>
        </authorList>
    </citation>
    <scope>NUCLEOTIDE SEQUENCE [LARGE SCALE GENOMIC DNA]</scope>
    <source>
        <strain evidence="7 8">VTM2R47</strain>
    </source>
</reference>
<dbReference type="SUPFAM" id="SSF55469">
    <property type="entry name" value="FMN-dependent nitroreductase-like"/>
    <property type="match status" value="1"/>
</dbReference>
<proteinExistence type="inferred from homology"/>
<accession>A0A1H9LXD6</accession>
<evidence type="ECO:0000256" key="2">
    <source>
        <dbReference type="ARBA" id="ARBA00022723"/>
    </source>
</evidence>
<feature type="domain" description="4Fe-4S ferredoxin-type" evidence="6">
    <location>
        <begin position="7"/>
        <end position="36"/>
    </location>
</feature>
<dbReference type="InterPro" id="IPR029479">
    <property type="entry name" value="Nitroreductase"/>
</dbReference>
<dbReference type="PANTHER" id="PTHR43673:SF10">
    <property type="entry name" value="NADH DEHYDROGENASE_NAD(P)H NITROREDUCTASE XCC3605-RELATED"/>
    <property type="match status" value="1"/>
</dbReference>
<evidence type="ECO:0000256" key="3">
    <source>
        <dbReference type="ARBA" id="ARBA00023002"/>
    </source>
</evidence>
<evidence type="ECO:0000313" key="8">
    <source>
        <dbReference type="Proteomes" id="UP000182712"/>
    </source>
</evidence>
<name>A0A1H9LXD6_9STRE</name>
<dbReference type="GO" id="GO:0046872">
    <property type="term" value="F:metal ion binding"/>
    <property type="evidence" value="ECO:0007669"/>
    <property type="project" value="UniProtKB-KW"/>
</dbReference>
<dbReference type="RefSeq" id="WP_074627054.1">
    <property type="nucleotide sequence ID" value="NZ_FOGM01000001.1"/>
</dbReference>
<evidence type="ECO:0000259" key="6">
    <source>
        <dbReference type="PROSITE" id="PS51379"/>
    </source>
</evidence>
<dbReference type="Gene3D" id="3.30.70.20">
    <property type="match status" value="1"/>
</dbReference>
<keyword evidence="2" id="KW-0479">Metal-binding</keyword>
<sequence length="297" mass="33889">MGVESKTHFHVDKSKCIKCGRCVNTCSGMVIEFGKDGYPHMKEFSRFGWQGCWKCQHCLAVCPVGAISIFDKKPEDSLPLPPKEMGTYMEELVASRRTCRRFLDKNVAPNIITGILDAMAQAPTGGNAQWVEYTVIDDKERVNAIRKKAYAIMEESAKHHKYTHSFNNFYYKKMKESEKSVRKDDMLFCGAPHLFIAHDRNRGKWSEDSKINCHIATAYFELLCNAHGLGTAIMSYPAEVLEELAPEVRKMVGIPENHYASLIVGFGYPEIKYARGVQKDRSKKTHRYSDLKLKKNF</sequence>
<dbReference type="PROSITE" id="PS51379">
    <property type="entry name" value="4FE4S_FER_2"/>
    <property type="match status" value="2"/>
</dbReference>
<dbReference type="Pfam" id="PF12838">
    <property type="entry name" value="Fer4_7"/>
    <property type="match status" value="1"/>
</dbReference>
<dbReference type="PANTHER" id="PTHR43673">
    <property type="entry name" value="NAD(P)H NITROREDUCTASE YDGI-RELATED"/>
    <property type="match status" value="1"/>
</dbReference>
<dbReference type="PROSITE" id="PS00198">
    <property type="entry name" value="4FE4S_FER_1"/>
    <property type="match status" value="1"/>
</dbReference>
<dbReference type="InterPro" id="IPR000415">
    <property type="entry name" value="Nitroreductase-like"/>
</dbReference>
<dbReference type="InterPro" id="IPR017896">
    <property type="entry name" value="4Fe4S_Fe-S-bd"/>
</dbReference>
<evidence type="ECO:0000256" key="1">
    <source>
        <dbReference type="ARBA" id="ARBA00007118"/>
    </source>
</evidence>
<organism evidence="7 8">
    <name type="scientific">Streptococcus gallolyticus</name>
    <dbReference type="NCBI Taxonomy" id="315405"/>
    <lineage>
        <taxon>Bacteria</taxon>
        <taxon>Bacillati</taxon>
        <taxon>Bacillota</taxon>
        <taxon>Bacilli</taxon>
        <taxon>Lactobacillales</taxon>
        <taxon>Streptococcaceae</taxon>
        <taxon>Streptococcus</taxon>
    </lineage>
</organism>
<dbReference type="GO" id="GO:0016491">
    <property type="term" value="F:oxidoreductase activity"/>
    <property type="evidence" value="ECO:0007669"/>
    <property type="project" value="UniProtKB-KW"/>
</dbReference>
<keyword evidence="4" id="KW-0408">Iron</keyword>
<dbReference type="SUPFAM" id="SSF54862">
    <property type="entry name" value="4Fe-4S ferredoxins"/>
    <property type="match status" value="1"/>
</dbReference>
<dbReference type="InterPro" id="IPR017900">
    <property type="entry name" value="4Fe4S_Fe_S_CS"/>
</dbReference>
<dbReference type="Proteomes" id="UP000182712">
    <property type="component" value="Unassembled WGS sequence"/>
</dbReference>
<protein>
    <submittedName>
        <fullName evidence="7">Nitroreductase</fullName>
    </submittedName>
</protein>
<keyword evidence="3" id="KW-0560">Oxidoreductase</keyword>
<dbReference type="Pfam" id="PF00881">
    <property type="entry name" value="Nitroreductase"/>
    <property type="match status" value="1"/>
</dbReference>
<dbReference type="AlphaFoldDB" id="A0A1H9LXD6"/>
<dbReference type="EMBL" id="FOGM01000001">
    <property type="protein sequence ID" value="SER16091.1"/>
    <property type="molecule type" value="Genomic_DNA"/>
</dbReference>
<evidence type="ECO:0000313" key="7">
    <source>
        <dbReference type="EMBL" id="SER16091.1"/>
    </source>
</evidence>
<evidence type="ECO:0000256" key="5">
    <source>
        <dbReference type="ARBA" id="ARBA00023014"/>
    </source>
</evidence>
<gene>
    <name evidence="7" type="ORF">SAMN04487840_101228</name>
</gene>